<dbReference type="EMBL" id="BMIW01000003">
    <property type="protein sequence ID" value="GGF87405.1"/>
    <property type="molecule type" value="Genomic_DNA"/>
</dbReference>
<name>A0ABQ1VRL8_9BACL</name>
<gene>
    <name evidence="1" type="ORF">GCM10010913_06080</name>
</gene>
<proteinExistence type="predicted"/>
<reference evidence="2" key="1">
    <citation type="journal article" date="2019" name="Int. J. Syst. Evol. Microbiol.">
        <title>The Global Catalogue of Microorganisms (GCM) 10K type strain sequencing project: providing services to taxonomists for standard genome sequencing and annotation.</title>
        <authorList>
            <consortium name="The Broad Institute Genomics Platform"/>
            <consortium name="The Broad Institute Genome Sequencing Center for Infectious Disease"/>
            <person name="Wu L."/>
            <person name="Ma J."/>
        </authorList>
    </citation>
    <scope>NUCLEOTIDE SEQUENCE [LARGE SCALE GENOMIC DNA]</scope>
    <source>
        <strain evidence="2">CGMCC 1.15420</strain>
    </source>
</reference>
<protein>
    <recommendedName>
        <fullName evidence="3">Exosporium protein C</fullName>
    </recommendedName>
</protein>
<evidence type="ECO:0008006" key="3">
    <source>
        <dbReference type="Google" id="ProtNLM"/>
    </source>
</evidence>
<evidence type="ECO:0000313" key="1">
    <source>
        <dbReference type="EMBL" id="GGF87405.1"/>
    </source>
</evidence>
<evidence type="ECO:0000313" key="2">
    <source>
        <dbReference type="Proteomes" id="UP000608420"/>
    </source>
</evidence>
<comment type="caution">
    <text evidence="1">The sequence shown here is derived from an EMBL/GenBank/DDBJ whole genome shotgun (WGS) entry which is preliminary data.</text>
</comment>
<organism evidence="1 2">
    <name type="scientific">Paenibacillus aceti</name>
    <dbReference type="NCBI Taxonomy" id="1820010"/>
    <lineage>
        <taxon>Bacteria</taxon>
        <taxon>Bacillati</taxon>
        <taxon>Bacillota</taxon>
        <taxon>Bacilli</taxon>
        <taxon>Bacillales</taxon>
        <taxon>Paenibacillaceae</taxon>
        <taxon>Paenibacillus</taxon>
    </lineage>
</organism>
<sequence length="144" mass="15299">MAKQIIDYNSTVVTPISNGVNIPVPHSPAGVSIATTSVFIDPANPASFTNKVELTATLGYQSLVDSPEVLVRIWRAGTEIYYGLAGNAFNGVDRFSLVSVQMIDTAPLGVQNYQLIVEDRNPLSSAKIIGPITFTALAIGDDGF</sequence>
<dbReference type="Proteomes" id="UP000608420">
    <property type="component" value="Unassembled WGS sequence"/>
</dbReference>
<keyword evidence="2" id="KW-1185">Reference proteome</keyword>
<accession>A0ABQ1VRL8</accession>